<reference evidence="1" key="1">
    <citation type="journal article" date="2021" name="Proc. Natl. Acad. Sci. U.S.A.">
        <title>A Catalog of Tens of Thousands of Viruses from Human Metagenomes Reveals Hidden Associations with Chronic Diseases.</title>
        <authorList>
            <person name="Tisza M.J."/>
            <person name="Buck C.B."/>
        </authorList>
    </citation>
    <scope>NUCLEOTIDE SEQUENCE</scope>
    <source>
        <strain evidence="1">CtLqe90</strain>
    </source>
</reference>
<accession>A0A8S5Q227</accession>
<evidence type="ECO:0000313" key="1">
    <source>
        <dbReference type="EMBL" id="DAE13210.1"/>
    </source>
</evidence>
<protein>
    <submittedName>
        <fullName evidence="1">Uncharacterized protein</fullName>
    </submittedName>
</protein>
<name>A0A8S5Q227_9CAUD</name>
<proteinExistence type="predicted"/>
<organism evidence="1">
    <name type="scientific">Siphoviridae sp. ctLqe90</name>
    <dbReference type="NCBI Taxonomy" id="2825456"/>
    <lineage>
        <taxon>Viruses</taxon>
        <taxon>Duplodnaviria</taxon>
        <taxon>Heunggongvirae</taxon>
        <taxon>Uroviricota</taxon>
        <taxon>Caudoviricetes</taxon>
    </lineage>
</organism>
<dbReference type="EMBL" id="BK015564">
    <property type="protein sequence ID" value="DAE13210.1"/>
    <property type="molecule type" value="Genomic_DNA"/>
</dbReference>
<sequence>MHPPPHFSSSTLPKRHFSLIVHCSVNGIH</sequence>